<accession>A0ABY9MRE6</accession>
<dbReference type="CDD" id="cd09729">
    <property type="entry name" value="Cse1_I-E"/>
    <property type="match status" value="1"/>
</dbReference>
<keyword evidence="2" id="KW-1185">Reference proteome</keyword>
<dbReference type="Pfam" id="PF09481">
    <property type="entry name" value="CRISPR_Cse1"/>
    <property type="match status" value="1"/>
</dbReference>
<dbReference type="RefSeq" id="WP_308895854.1">
    <property type="nucleotide sequence ID" value="NZ_CP133218.1"/>
</dbReference>
<dbReference type="NCBIfam" id="TIGR02547">
    <property type="entry name" value="casA_cse1"/>
    <property type="match status" value="1"/>
</dbReference>
<dbReference type="InterPro" id="IPR013381">
    <property type="entry name" value="CRISPR-assoc_prot_Cse1"/>
</dbReference>
<protein>
    <submittedName>
        <fullName evidence="1">Type I-E CRISPR-associated protein Cse1/CasA</fullName>
    </submittedName>
</protein>
<sequence length="533" mass="59906">MNLINDPWIPIRRKSGAKALIAPWQLTEADDPVIALNAPRPDFNGALMQFLIGLLQTAATPASHDQWLDWLEEPPTPEILKAHFESYADAFALQGDKGSFMQDFEPLEGAGFNGIAELLIDSPGGNTVKENKDHFIKRGRVEQVCPCCAATALFSLQTNAPSGGQGHRTSLRGGGPLTTLVVLDENSDLPNDLWRSVWLNVLEQQALNALTGDKDKTELADIFPWMAKTRTSEKDSGKETTPLDVNPLQMYWGMPRRIRVQWQSELSGHCDLCNAASDALVTQYQSKNYGVNYVGAWQHPLSPYSLNKTGDLLPQHPQPGGMTYQHWLGLFEDSESQFSAVVVKRYRLLANEWDEQLRLYTFGYDMDNMKARCWYETTFPLYTIPETIRPDFTKRVQVLTEASAEFASFVRSCVKDAWFKRPGDAKGDVSFLTQSFYQHTEIAFYQAAKALQTKLVDGTDQTVLHSWHDTLRKAALDLFDYWAARGDIAQANPRRVADARNKLLALCYSKKIKEALQLPIKEKKAGKPKKEAA</sequence>
<organism evidence="1 2">
    <name type="scientific">Thiothrix lacustris</name>
    <dbReference type="NCBI Taxonomy" id="525917"/>
    <lineage>
        <taxon>Bacteria</taxon>
        <taxon>Pseudomonadati</taxon>
        <taxon>Pseudomonadota</taxon>
        <taxon>Gammaproteobacteria</taxon>
        <taxon>Thiotrichales</taxon>
        <taxon>Thiotrichaceae</taxon>
        <taxon>Thiothrix</taxon>
    </lineage>
</organism>
<dbReference type="Proteomes" id="UP001236657">
    <property type="component" value="Chromosome"/>
</dbReference>
<dbReference type="EMBL" id="CP133218">
    <property type="protein sequence ID" value="WML91157.1"/>
    <property type="molecule type" value="Genomic_DNA"/>
</dbReference>
<name>A0ABY9MRE6_9GAMM</name>
<reference evidence="1 2" key="1">
    <citation type="submission" date="2023-08" db="EMBL/GenBank/DDBJ databases">
        <title>New molecular markers tilS and rpoB for phylogenetic and monitoring studies of the genus Thiothrix biodiversity.</title>
        <authorList>
            <person name="Ravin N.V."/>
            <person name="Smolyakov D."/>
            <person name="Markov N.D."/>
            <person name="Beletsky A.V."/>
            <person name="Mardanov A.V."/>
            <person name="Rudenko T.S."/>
            <person name="Grabovich M.Y."/>
        </authorList>
    </citation>
    <scope>NUCLEOTIDE SEQUENCE [LARGE SCALE GENOMIC DNA]</scope>
    <source>
        <strain evidence="1 2">MK1</strain>
    </source>
</reference>
<evidence type="ECO:0000313" key="2">
    <source>
        <dbReference type="Proteomes" id="UP001236657"/>
    </source>
</evidence>
<gene>
    <name evidence="1" type="primary">casA</name>
    <name evidence="1" type="ORF">RCF98_02100</name>
</gene>
<proteinExistence type="predicted"/>
<evidence type="ECO:0000313" key="1">
    <source>
        <dbReference type="EMBL" id="WML91157.1"/>
    </source>
</evidence>